<name>A0A151GAR4_DRECN</name>
<feature type="region of interest" description="Disordered" evidence="1">
    <location>
        <begin position="301"/>
        <end position="330"/>
    </location>
</feature>
<gene>
    <name evidence="3" type="ORF">DCS_06129</name>
</gene>
<proteinExistence type="predicted"/>
<feature type="compositionally biased region" description="Basic and acidic residues" evidence="1">
    <location>
        <begin position="866"/>
        <end position="879"/>
    </location>
</feature>
<keyword evidence="2" id="KW-1133">Transmembrane helix</keyword>
<evidence type="ECO:0000313" key="4">
    <source>
        <dbReference type="Proteomes" id="UP000076580"/>
    </source>
</evidence>
<dbReference type="STRING" id="98403.A0A151GAR4"/>
<evidence type="ECO:0000256" key="1">
    <source>
        <dbReference type="SAM" id="MobiDB-lite"/>
    </source>
</evidence>
<feature type="compositionally biased region" description="Basic and acidic residues" evidence="1">
    <location>
        <begin position="1"/>
        <end position="20"/>
    </location>
</feature>
<sequence length="1212" mass="134468">MVMADEHVPPRAMPERHPRSSAETGPTGQAGESSTAGSLLDATSSPKHRGHQDDSARSPTAAGVMLVPRGRGSTRRRLQNRSGRAGFLLHDLAAGHAEFRGPDGDDANLQVRTPESSRLLDARRGKRPGALSEADAGQSPASPGSPRGKSPSEPFTDPSMSSSPHDPSGLDIDSAQIVHMALNLSESRRMAARSSASRGTPPRLVPLRDAASASNLRQHLQQQRRTSRRGSPKPGRESSPTVSPAVRLSGTAAADFETGHDREYRYLFSASTLARAQKAKEHMELMAQYWRLLEKLPPLKPGFDRPVPSSPPGTSTGAQPSRVPSIEPSLLPLGRQYNPLQYIRNRKVRARERKVIDGERQGFGDVDEVRLWVDEVCSSSSSSSLHPFSDMDRPPMPTFRGADESKTQATPDAAARAAARPRRPRVDWFVEPCDMVADAYWLEQDDHRHLIEDRQWRKIFPDRVAMAKSVSHETADASPVLPPFSLHGDSLHDVHATGMSKIDTNHSHGSTRDRAKQKLQNIRTYPHRHTGSLGHHHEYMWGKNDSASELSDSGNESQADQKFKWLNRRGTISSNTNDLLQKQMLEMVAKEARERELDDTVADAKPPGSPEVMTPEPTVRSHPPSRFHSRTTSPADLARVGGRAVVDRSRPGSPLQMYHFSRNSIDETDPHSRQSMEKVASTPASPELRSVRDVEPAITLSPPWSRPGSPTKNAINKIKQIMRDKSSDAGHGPREKDDRDDGRRLARLPDSASSPTRPGPSARRRSSPPKKLPFERPSESARAQRTPGGMRLQPDDQVVGLRGMFKGPRLDTVIRGGVSKLGDILWKKDGSGESQPEFESTDESESERARRRHLTAAPVLAKQTMRARDRGQQRDRHFLDAMPEFNHAPGRSHSAGDSYQGSTPSESVGHSRKSSRFDLLKPPRIQPPSTSSSVSPPGVRQIRLNDSDISESESFIGRLPESVRDALRPPDAADESGKRQSRHWSIADKSRSTEQTRLSRREIARMRALILSSGIKAMEIDRRANEPCGLSGMQSLAGLGTSSGTGRRVELADLAELNPDGSRQFVCREFYPATAKSLGGAIQVSGQRWQASADRFTHKTSPELQRRIGALHSRLVGELSDMTRRAADEADETGRDLALGQPLKLKHVVDTIEKMLRRRRRRLRWVRRALWLTVEWLLVGFMWYVWFMVVILRVLFGVSKGVWSAVRWLLWM</sequence>
<comment type="caution">
    <text evidence="3">The sequence shown here is derived from an EMBL/GenBank/DDBJ whole genome shotgun (WGS) entry which is preliminary data.</text>
</comment>
<evidence type="ECO:0000256" key="2">
    <source>
        <dbReference type="SAM" id="Phobius"/>
    </source>
</evidence>
<feature type="compositionally biased region" description="Basic and acidic residues" evidence="1">
    <location>
        <begin position="721"/>
        <end position="744"/>
    </location>
</feature>
<feature type="region of interest" description="Disordered" evidence="1">
    <location>
        <begin position="824"/>
        <end position="999"/>
    </location>
</feature>
<evidence type="ECO:0000313" key="3">
    <source>
        <dbReference type="EMBL" id="KYK54172.1"/>
    </source>
</evidence>
<keyword evidence="2" id="KW-0812">Transmembrane</keyword>
<feature type="transmembrane region" description="Helical" evidence="2">
    <location>
        <begin position="1190"/>
        <end position="1210"/>
    </location>
</feature>
<accession>A0A151GAR4</accession>
<feature type="region of interest" description="Disordered" evidence="1">
    <location>
        <begin position="97"/>
        <end position="173"/>
    </location>
</feature>
<feature type="compositionally biased region" description="Low complexity" evidence="1">
    <location>
        <begin position="927"/>
        <end position="937"/>
    </location>
</feature>
<feature type="compositionally biased region" description="Basic and acidic residues" evidence="1">
    <location>
        <begin position="664"/>
        <end position="676"/>
    </location>
</feature>
<feature type="region of interest" description="Disordered" evidence="1">
    <location>
        <begin position="1"/>
        <end position="83"/>
    </location>
</feature>
<feature type="region of interest" description="Disordered" evidence="1">
    <location>
        <begin position="596"/>
        <end position="797"/>
    </location>
</feature>
<feature type="compositionally biased region" description="Polar residues" evidence="1">
    <location>
        <begin position="895"/>
        <end position="908"/>
    </location>
</feature>
<dbReference type="PANTHER" id="PTHR38426">
    <property type="entry name" value="MAINTENANCE OF TELOMERE CAPPING PROTEIN 4"/>
    <property type="match status" value="1"/>
</dbReference>
<dbReference type="EMBL" id="LAYC01000003">
    <property type="protein sequence ID" value="KYK54172.1"/>
    <property type="molecule type" value="Genomic_DNA"/>
</dbReference>
<keyword evidence="4" id="KW-1185">Reference proteome</keyword>
<dbReference type="Proteomes" id="UP000076580">
    <property type="component" value="Chromosome 03"/>
</dbReference>
<reference evidence="3 4" key="1">
    <citation type="journal article" date="2016" name="Sci. Rep.">
        <title>Insights into Adaptations to a Near-Obligate Nematode Endoparasitic Lifestyle from the Finished Genome of Drechmeria coniospora.</title>
        <authorList>
            <person name="Zhang L."/>
            <person name="Zhou Z."/>
            <person name="Guo Q."/>
            <person name="Fokkens L."/>
            <person name="Miskei M."/>
            <person name="Pocsi I."/>
            <person name="Zhang W."/>
            <person name="Chen M."/>
            <person name="Wang L."/>
            <person name="Sun Y."/>
            <person name="Donzelli B.G."/>
            <person name="Gibson D.M."/>
            <person name="Nelson D.R."/>
            <person name="Luo J.G."/>
            <person name="Rep M."/>
            <person name="Liu H."/>
            <person name="Yang S."/>
            <person name="Wang J."/>
            <person name="Krasnoff S.B."/>
            <person name="Xu Y."/>
            <person name="Molnar I."/>
            <person name="Lin M."/>
        </authorList>
    </citation>
    <scope>NUCLEOTIDE SEQUENCE [LARGE SCALE GENOMIC DNA]</scope>
    <source>
        <strain evidence="3 4">ARSEF 6962</strain>
    </source>
</reference>
<dbReference type="RefSeq" id="XP_040653524.1">
    <property type="nucleotide sequence ID" value="XM_040803420.1"/>
</dbReference>
<dbReference type="AlphaFoldDB" id="A0A151GAR4"/>
<feature type="compositionally biased region" description="Polar residues" evidence="1">
    <location>
        <begin position="21"/>
        <end position="45"/>
    </location>
</feature>
<dbReference type="InParanoid" id="A0A151GAR4"/>
<dbReference type="PANTHER" id="PTHR38426:SF1">
    <property type="entry name" value="MAINTENANCE OF TELOMERE CAPPING PROTEIN 4"/>
    <property type="match status" value="1"/>
</dbReference>
<feature type="compositionally biased region" description="Low complexity" evidence="1">
    <location>
        <begin position="748"/>
        <end position="761"/>
    </location>
</feature>
<feature type="region of interest" description="Disordered" evidence="1">
    <location>
        <begin position="189"/>
        <end position="254"/>
    </location>
</feature>
<protein>
    <submittedName>
        <fullName evidence="3">Uncharacterized protein</fullName>
    </submittedName>
</protein>
<organism evidence="3 4">
    <name type="scientific">Drechmeria coniospora</name>
    <name type="common">Nematophagous fungus</name>
    <name type="synonym">Meria coniospora</name>
    <dbReference type="NCBI Taxonomy" id="98403"/>
    <lineage>
        <taxon>Eukaryota</taxon>
        <taxon>Fungi</taxon>
        <taxon>Dikarya</taxon>
        <taxon>Ascomycota</taxon>
        <taxon>Pezizomycotina</taxon>
        <taxon>Sordariomycetes</taxon>
        <taxon>Hypocreomycetidae</taxon>
        <taxon>Hypocreales</taxon>
        <taxon>Ophiocordycipitaceae</taxon>
        <taxon>Drechmeria</taxon>
    </lineage>
</organism>
<keyword evidence="2" id="KW-0472">Membrane</keyword>
<feature type="compositionally biased region" description="Polar residues" evidence="1">
    <location>
        <begin position="212"/>
        <end position="224"/>
    </location>
</feature>
<feature type="transmembrane region" description="Helical" evidence="2">
    <location>
        <begin position="1165"/>
        <end position="1184"/>
    </location>
</feature>
<dbReference type="GeneID" id="63718772"/>
<dbReference type="InterPro" id="IPR038769">
    <property type="entry name" value="MTC4"/>
</dbReference>
<feature type="compositionally biased region" description="Basic and acidic residues" evidence="1">
    <location>
        <begin position="985"/>
        <end position="999"/>
    </location>
</feature>
<feature type="compositionally biased region" description="Low complexity" evidence="1">
    <location>
        <begin position="157"/>
        <end position="167"/>
    </location>
</feature>